<evidence type="ECO:0000313" key="2">
    <source>
        <dbReference type="Proteomes" id="UP000002724"/>
    </source>
</evidence>
<dbReference type="Pfam" id="PF04365">
    <property type="entry name" value="BrnT_toxin"/>
    <property type="match status" value="1"/>
</dbReference>
<dbReference type="eggNOG" id="COG2929">
    <property type="taxonomic scope" value="Bacteria"/>
</dbReference>
<dbReference type="OrthoDB" id="9798158at2"/>
<dbReference type="Gene3D" id="3.10.450.530">
    <property type="entry name" value="Ribonuclease toxin, BrnT, of type II toxin-antitoxin system"/>
    <property type="match status" value="1"/>
</dbReference>
<dbReference type="AlphaFoldDB" id="B4SES1"/>
<name>B4SES1_PELPB</name>
<dbReference type="HOGENOM" id="CLU_149290_3_0_10"/>
<dbReference type="RefSeq" id="WP_012509071.1">
    <property type="nucleotide sequence ID" value="NC_011060.1"/>
</dbReference>
<dbReference type="InterPro" id="IPR007460">
    <property type="entry name" value="BrnT_toxin"/>
</dbReference>
<reference evidence="1 2" key="1">
    <citation type="submission" date="2008-06" db="EMBL/GenBank/DDBJ databases">
        <title>Complete sequence of Pelodictyon phaeoclathratiforme BU-1.</title>
        <authorList>
            <consortium name="US DOE Joint Genome Institute"/>
            <person name="Lucas S."/>
            <person name="Copeland A."/>
            <person name="Lapidus A."/>
            <person name="Glavina del Rio T."/>
            <person name="Dalin E."/>
            <person name="Tice H."/>
            <person name="Bruce D."/>
            <person name="Goodwin L."/>
            <person name="Pitluck S."/>
            <person name="Schmutz J."/>
            <person name="Larimer F."/>
            <person name="Land M."/>
            <person name="Hauser L."/>
            <person name="Kyrpides N."/>
            <person name="Mikhailova N."/>
            <person name="Liu Z."/>
            <person name="Li T."/>
            <person name="Zhao F."/>
            <person name="Overmann J."/>
            <person name="Bryant D.A."/>
            <person name="Richardson P."/>
        </authorList>
    </citation>
    <scope>NUCLEOTIDE SEQUENCE [LARGE SCALE GENOMIC DNA]</scope>
    <source>
        <strain evidence="2">DSM 5477 / BU-1</strain>
    </source>
</reference>
<dbReference type="KEGG" id="pph:Ppha_2409"/>
<proteinExistence type="predicted"/>
<gene>
    <name evidence="1" type="ordered locus">Ppha_2409</name>
</gene>
<sequence>MKFDGFDWDSGNRAKCQKHGVSIAEIESLFLGTPLVAPDVLHSSNEQRFRAVGRTIKKRYLFIVFTLRNKGETLLIRPISARYMHTKEIKAHEKEIP</sequence>
<protein>
    <recommendedName>
        <fullName evidence="3">BrnT family toxin</fullName>
    </recommendedName>
</protein>
<dbReference type="EMBL" id="CP001110">
    <property type="protein sequence ID" value="ACF44597.1"/>
    <property type="molecule type" value="Genomic_DNA"/>
</dbReference>
<organism evidence="1 2">
    <name type="scientific">Pelodictyon phaeoclathratiforme (strain DSM 5477 / BU-1)</name>
    <dbReference type="NCBI Taxonomy" id="324925"/>
    <lineage>
        <taxon>Bacteria</taxon>
        <taxon>Pseudomonadati</taxon>
        <taxon>Chlorobiota</taxon>
        <taxon>Chlorobiia</taxon>
        <taxon>Chlorobiales</taxon>
        <taxon>Chlorobiaceae</taxon>
        <taxon>Chlorobium/Pelodictyon group</taxon>
        <taxon>Pelodictyon</taxon>
    </lineage>
</organism>
<keyword evidence="2" id="KW-1185">Reference proteome</keyword>
<evidence type="ECO:0000313" key="1">
    <source>
        <dbReference type="EMBL" id="ACF44597.1"/>
    </source>
</evidence>
<dbReference type="STRING" id="324925.Ppha_2409"/>
<accession>B4SES1</accession>
<dbReference type="InterPro" id="IPR038573">
    <property type="entry name" value="BrnT_sf"/>
</dbReference>
<dbReference type="Proteomes" id="UP000002724">
    <property type="component" value="Chromosome"/>
</dbReference>
<evidence type="ECO:0008006" key="3">
    <source>
        <dbReference type="Google" id="ProtNLM"/>
    </source>
</evidence>